<organism evidence="3 4">
    <name type="scientific">Candidatus Carbonibacillus altaicus</name>
    <dbReference type="NCBI Taxonomy" id="2163959"/>
    <lineage>
        <taxon>Bacteria</taxon>
        <taxon>Bacillati</taxon>
        <taxon>Bacillota</taxon>
        <taxon>Bacilli</taxon>
        <taxon>Bacillales</taxon>
        <taxon>Candidatus Carbonibacillus</taxon>
    </lineage>
</organism>
<name>A0A2R6XXA2_9BACL</name>
<dbReference type="AlphaFoldDB" id="A0A2R6XXA2"/>
<dbReference type="InterPro" id="IPR037167">
    <property type="entry name" value="Peptidase_S11_C_sf"/>
</dbReference>
<evidence type="ECO:0000259" key="2">
    <source>
        <dbReference type="Pfam" id="PF07943"/>
    </source>
</evidence>
<feature type="domain" description="Peptidase S11 D-Ala-D-Ala carboxypeptidase A C-terminal" evidence="2">
    <location>
        <begin position="3"/>
        <end position="66"/>
    </location>
</feature>
<gene>
    <name evidence="3" type="ORF">BSOLF_0798</name>
</gene>
<dbReference type="Gene3D" id="2.60.410.10">
    <property type="entry name" value="D-Ala-D-Ala carboxypeptidase, C-terminal domain"/>
    <property type="match status" value="1"/>
</dbReference>
<accession>A0A2R6XXA2</accession>
<dbReference type="InterPro" id="IPR015956">
    <property type="entry name" value="Peniciliin-bd_prot_C_sf"/>
</dbReference>
<dbReference type="InterPro" id="IPR012907">
    <property type="entry name" value="Peptidase_S11_C"/>
</dbReference>
<dbReference type="GO" id="GO:0006508">
    <property type="term" value="P:proteolysis"/>
    <property type="evidence" value="ECO:0007669"/>
    <property type="project" value="InterPro"/>
</dbReference>
<feature type="region of interest" description="Disordered" evidence="1">
    <location>
        <begin position="85"/>
        <end position="112"/>
    </location>
</feature>
<sequence length="112" mass="12242">MRLITGKKASVLVEKGTQIEAPQEDLILPDNLHAPLTKGTEAGKLIVSVAGKTVEIPLMIEADVPKANLGTVMKRTLHCAIFFEEEKPPQVEPEHAPDVHDEQDKSIKQDPS</sequence>
<evidence type="ECO:0000256" key="1">
    <source>
        <dbReference type="SAM" id="MobiDB-lite"/>
    </source>
</evidence>
<dbReference type="SUPFAM" id="SSF69189">
    <property type="entry name" value="Penicillin-binding protein associated domain"/>
    <property type="match status" value="1"/>
</dbReference>
<reference evidence="4" key="1">
    <citation type="journal article" date="2018" name="Sci. Rep.">
        <title>Lignite coal burning seam in the remote Altai Mountains harbors a hydrogen-driven thermophilic microbial community.</title>
        <authorList>
            <person name="Kadnikov V.V."/>
            <person name="Mardanov A.V."/>
            <person name="Ivasenko D.A."/>
            <person name="Antsiferov D.V."/>
            <person name="Beletsky A.V."/>
            <person name="Karnachuk O.V."/>
            <person name="Ravin N.V."/>
        </authorList>
    </citation>
    <scope>NUCLEOTIDE SEQUENCE [LARGE SCALE GENOMIC DNA]</scope>
</reference>
<dbReference type="Proteomes" id="UP000244338">
    <property type="component" value="Unassembled WGS sequence"/>
</dbReference>
<evidence type="ECO:0000313" key="4">
    <source>
        <dbReference type="Proteomes" id="UP000244338"/>
    </source>
</evidence>
<comment type="caution">
    <text evidence="3">The sequence shown here is derived from an EMBL/GenBank/DDBJ whole genome shotgun (WGS) entry which is preliminary data.</text>
</comment>
<proteinExistence type="predicted"/>
<evidence type="ECO:0000313" key="3">
    <source>
        <dbReference type="EMBL" id="PTQ55046.1"/>
    </source>
</evidence>
<protein>
    <recommendedName>
        <fullName evidence="2">Peptidase S11 D-Ala-D-Ala carboxypeptidase A C-terminal domain-containing protein</fullName>
    </recommendedName>
</protein>
<dbReference type="Pfam" id="PF07943">
    <property type="entry name" value="PBP5_C"/>
    <property type="match status" value="1"/>
</dbReference>
<dbReference type="GO" id="GO:0009002">
    <property type="term" value="F:serine-type D-Ala-D-Ala carboxypeptidase activity"/>
    <property type="evidence" value="ECO:0007669"/>
    <property type="project" value="InterPro"/>
</dbReference>
<dbReference type="EMBL" id="PEBX01000221">
    <property type="protein sequence ID" value="PTQ55046.1"/>
    <property type="molecule type" value="Genomic_DNA"/>
</dbReference>